<reference evidence="2" key="1">
    <citation type="journal article" date="2020" name="Nat. Commun.">
        <title>Large-scale genome sequencing of mycorrhizal fungi provides insights into the early evolution of symbiotic traits.</title>
        <authorList>
            <person name="Miyauchi S."/>
            <person name="Kiss E."/>
            <person name="Kuo A."/>
            <person name="Drula E."/>
            <person name="Kohler A."/>
            <person name="Sanchez-Garcia M."/>
            <person name="Morin E."/>
            <person name="Andreopoulos B."/>
            <person name="Barry K.W."/>
            <person name="Bonito G."/>
            <person name="Buee M."/>
            <person name="Carver A."/>
            <person name="Chen C."/>
            <person name="Cichocki N."/>
            <person name="Clum A."/>
            <person name="Culley D."/>
            <person name="Crous P.W."/>
            <person name="Fauchery L."/>
            <person name="Girlanda M."/>
            <person name="Hayes R.D."/>
            <person name="Keri Z."/>
            <person name="LaButti K."/>
            <person name="Lipzen A."/>
            <person name="Lombard V."/>
            <person name="Magnuson J."/>
            <person name="Maillard F."/>
            <person name="Murat C."/>
            <person name="Nolan M."/>
            <person name="Ohm R.A."/>
            <person name="Pangilinan J."/>
            <person name="Pereira M.F."/>
            <person name="Perotto S."/>
            <person name="Peter M."/>
            <person name="Pfister S."/>
            <person name="Riley R."/>
            <person name="Sitrit Y."/>
            <person name="Stielow J.B."/>
            <person name="Szollosi G."/>
            <person name="Zifcakova L."/>
            <person name="Stursova M."/>
            <person name="Spatafora J.W."/>
            <person name="Tedersoo L."/>
            <person name="Vaario L.M."/>
            <person name="Yamada A."/>
            <person name="Yan M."/>
            <person name="Wang P."/>
            <person name="Xu J."/>
            <person name="Bruns T."/>
            <person name="Baldrian P."/>
            <person name="Vilgalys R."/>
            <person name="Dunand C."/>
            <person name="Henrissat B."/>
            <person name="Grigoriev I.V."/>
            <person name="Hibbett D."/>
            <person name="Nagy L.G."/>
            <person name="Martin F.M."/>
        </authorList>
    </citation>
    <scope>NUCLEOTIDE SEQUENCE</scope>
    <source>
        <strain evidence="2">UH-Tt-Lm1</strain>
    </source>
</reference>
<accession>A0A9P6H3U8</accession>
<protein>
    <submittedName>
        <fullName evidence="2">Uncharacterized protein</fullName>
    </submittedName>
</protein>
<dbReference type="AlphaFoldDB" id="A0A9P6H3U8"/>
<proteinExistence type="predicted"/>
<dbReference type="OrthoDB" id="3040699at2759"/>
<feature type="region of interest" description="Disordered" evidence="1">
    <location>
        <begin position="1"/>
        <end position="188"/>
    </location>
</feature>
<dbReference type="Proteomes" id="UP000736335">
    <property type="component" value="Unassembled WGS sequence"/>
</dbReference>
<keyword evidence="3" id="KW-1185">Reference proteome</keyword>
<comment type="caution">
    <text evidence="2">The sequence shown here is derived from an EMBL/GenBank/DDBJ whole genome shotgun (WGS) entry which is preliminary data.</text>
</comment>
<evidence type="ECO:0000313" key="3">
    <source>
        <dbReference type="Proteomes" id="UP000736335"/>
    </source>
</evidence>
<gene>
    <name evidence="2" type="ORF">BJ322DRAFT_457257</name>
</gene>
<sequence>MATEPSADSLIPVPDSEGTEAAERAETQKQSQDDFWTAEGIGREVSLHSGNSDVHGTTRRRKGPDPVDGEQNKTFLEPPAKRTRTELEATTVVAPSMSASRSPTPRVPTRESSARAKSVIRHRVQRSSSDMVLESEDQAPQTPQPDTGAADKKKNDDSNPLSLEQQPFTEPQTRALATGSHEEQVIEDVPMPPIQNLSLTSPKIKPNPFTACRIPLYSPGALPGFVRSTVIPEVGPLSLDAPVFGHPLGDVSTAVLQTPDHKTYVFSAVEIRTLVASRGSDEDSGPSKLVFNLDWGAMNRITKWRNFKAGQGPLEGSVCLSLACYPVDSVAAMMSSATESQPFDALIRQARVKSVWPSGPRFRSTLKDGSGNSYPIPPFSTTDDDFIDISGSAIPGTNTYAIESNGQSLSDWLFAVYVHSPTIAYFNASQARVNKEKEWVDSLSSFATYTLPATHWDTLQPQELG</sequence>
<reference evidence="2" key="2">
    <citation type="submission" date="2020-11" db="EMBL/GenBank/DDBJ databases">
        <authorList>
            <consortium name="DOE Joint Genome Institute"/>
            <person name="Kuo A."/>
            <person name="Miyauchi S."/>
            <person name="Kiss E."/>
            <person name="Drula E."/>
            <person name="Kohler A."/>
            <person name="Sanchez-Garcia M."/>
            <person name="Andreopoulos B."/>
            <person name="Barry K.W."/>
            <person name="Bonito G."/>
            <person name="Buee M."/>
            <person name="Carver A."/>
            <person name="Chen C."/>
            <person name="Cichocki N."/>
            <person name="Clum A."/>
            <person name="Culley D."/>
            <person name="Crous P.W."/>
            <person name="Fauchery L."/>
            <person name="Girlanda M."/>
            <person name="Hayes R."/>
            <person name="Keri Z."/>
            <person name="Labutti K."/>
            <person name="Lipzen A."/>
            <person name="Lombard V."/>
            <person name="Magnuson J."/>
            <person name="Maillard F."/>
            <person name="Morin E."/>
            <person name="Murat C."/>
            <person name="Nolan M."/>
            <person name="Ohm R."/>
            <person name="Pangilinan J."/>
            <person name="Pereira M."/>
            <person name="Perotto S."/>
            <person name="Peter M."/>
            <person name="Riley R."/>
            <person name="Sitrit Y."/>
            <person name="Stielow B."/>
            <person name="Szollosi G."/>
            <person name="Zifcakova L."/>
            <person name="Stursova M."/>
            <person name="Spatafora J.W."/>
            <person name="Tedersoo L."/>
            <person name="Vaario L.-M."/>
            <person name="Yamada A."/>
            <person name="Yan M."/>
            <person name="Wang P."/>
            <person name="Xu J."/>
            <person name="Bruns T."/>
            <person name="Baldrian P."/>
            <person name="Vilgalys R."/>
            <person name="Henrissat B."/>
            <person name="Grigoriev I.V."/>
            <person name="Hibbett D."/>
            <person name="Nagy L.G."/>
            <person name="Martin F.M."/>
        </authorList>
    </citation>
    <scope>NUCLEOTIDE SEQUENCE</scope>
    <source>
        <strain evidence="2">UH-Tt-Lm1</strain>
    </source>
</reference>
<evidence type="ECO:0000256" key="1">
    <source>
        <dbReference type="SAM" id="MobiDB-lite"/>
    </source>
</evidence>
<organism evidence="2 3">
    <name type="scientific">Thelephora terrestris</name>
    <dbReference type="NCBI Taxonomy" id="56493"/>
    <lineage>
        <taxon>Eukaryota</taxon>
        <taxon>Fungi</taxon>
        <taxon>Dikarya</taxon>
        <taxon>Basidiomycota</taxon>
        <taxon>Agaricomycotina</taxon>
        <taxon>Agaricomycetes</taxon>
        <taxon>Thelephorales</taxon>
        <taxon>Thelephoraceae</taxon>
        <taxon>Thelephora</taxon>
    </lineage>
</organism>
<name>A0A9P6H3U8_9AGAM</name>
<evidence type="ECO:0000313" key="2">
    <source>
        <dbReference type="EMBL" id="KAF9778849.1"/>
    </source>
</evidence>
<feature type="compositionally biased region" description="Polar residues" evidence="1">
    <location>
        <begin position="158"/>
        <end position="172"/>
    </location>
</feature>
<dbReference type="EMBL" id="WIUZ02000021">
    <property type="protein sequence ID" value="KAF9778849.1"/>
    <property type="molecule type" value="Genomic_DNA"/>
</dbReference>